<feature type="transmembrane region" description="Helical" evidence="7">
    <location>
        <begin position="90"/>
        <end position="108"/>
    </location>
</feature>
<evidence type="ECO:0000256" key="4">
    <source>
        <dbReference type="ARBA" id="ARBA00023136"/>
    </source>
</evidence>
<name>A0A150X8Y7_9BACT</name>
<evidence type="ECO:0000313" key="10">
    <source>
        <dbReference type="Proteomes" id="UP000075606"/>
    </source>
</evidence>
<dbReference type="Pfam" id="PF22777">
    <property type="entry name" value="VKGC_lumenal_dom"/>
    <property type="match status" value="1"/>
</dbReference>
<dbReference type="GO" id="GO:0019842">
    <property type="term" value="F:vitamin binding"/>
    <property type="evidence" value="ECO:0007669"/>
    <property type="project" value="TreeGrafter"/>
</dbReference>
<keyword evidence="5" id="KW-1015">Disulfide bond</keyword>
<keyword evidence="3 7" id="KW-1133">Transmembrane helix</keyword>
<dbReference type="EMBL" id="LRPC01000023">
    <property type="protein sequence ID" value="KYG75188.1"/>
    <property type="molecule type" value="Genomic_DNA"/>
</dbReference>
<comment type="caution">
    <text evidence="9">The sequence shown here is derived from an EMBL/GenBank/DDBJ whole genome shotgun (WGS) entry which is preliminary data.</text>
</comment>
<feature type="transmembrane region" description="Helical" evidence="7">
    <location>
        <begin position="232"/>
        <end position="265"/>
    </location>
</feature>
<dbReference type="GO" id="GO:0008488">
    <property type="term" value="F:gamma-glutamyl carboxylase activity"/>
    <property type="evidence" value="ECO:0007669"/>
    <property type="project" value="InterPro"/>
</dbReference>
<evidence type="ECO:0000256" key="1">
    <source>
        <dbReference type="ARBA" id="ARBA00004127"/>
    </source>
</evidence>
<evidence type="ECO:0000256" key="2">
    <source>
        <dbReference type="ARBA" id="ARBA00022692"/>
    </source>
</evidence>
<dbReference type="PANTHER" id="PTHR12639">
    <property type="entry name" value="VITAMIN K-DEPENDENT GAMMA-CARBOXYLASE"/>
    <property type="match status" value="1"/>
</dbReference>
<feature type="domain" description="HTTM-like" evidence="8">
    <location>
        <begin position="10"/>
        <end position="269"/>
    </location>
</feature>
<dbReference type="InterPro" id="IPR007782">
    <property type="entry name" value="VKG_COase"/>
</dbReference>
<sequence length="455" mass="53947">MRSGLKTYFNQNTEAAPLAVFRIFFGLMMFFSIVRFWANGWIDKLYIQPKFFFSYYGFEWVKPLGLWTYGLFVICALSALAVAFGYRYKWAIISFFISFTYIELMDKTTYLNHYYFISLLSFLMMFLPANSYFSYDAFKRSEVRHQLIPRWTIDSIKLLLGIVYFYAGLAKLNSDWLINAMPLKIWLPGRYDLPLLGDLLQQEWVHYGFSWAGAAYDLAIPFLLLYRKTRPFAFVLVVVFHVLTRVLFPIGMFPYIMIVSSLIFFDASIHQRILSIVSRWAKIPFNHFGNGNSLNQKTWDSRGFKRKLIVGFFALQLLMPFRHYLYPGELFWTEEGFRFSWRVMLMEKAGYANFKVVNKSTGERFYVDNTDFLTSFQEKQMSFQPDFILEYAHYLKEHFESQGHKNIGVYVESYVALNGRRSQPYINPEIDLTLQKESFKHKYWILPFNDEIKGL</sequence>
<dbReference type="Pfam" id="PF05090">
    <property type="entry name" value="HTTM"/>
    <property type="match status" value="1"/>
</dbReference>
<evidence type="ECO:0000256" key="6">
    <source>
        <dbReference type="ARBA" id="ARBA00023239"/>
    </source>
</evidence>
<dbReference type="Proteomes" id="UP000075606">
    <property type="component" value="Unassembled WGS sequence"/>
</dbReference>
<dbReference type="InterPro" id="IPR053934">
    <property type="entry name" value="HTTM_dom"/>
</dbReference>
<feature type="transmembrane region" description="Helical" evidence="7">
    <location>
        <begin position="64"/>
        <end position="83"/>
    </location>
</feature>
<dbReference type="InterPro" id="IPR011020">
    <property type="entry name" value="HTTM-like"/>
</dbReference>
<keyword evidence="2 7" id="KW-0812">Transmembrane</keyword>
<evidence type="ECO:0000256" key="5">
    <source>
        <dbReference type="ARBA" id="ARBA00023157"/>
    </source>
</evidence>
<dbReference type="PANTHER" id="PTHR12639:SF7">
    <property type="entry name" value="HTTM DOMAIN-CONTAINING PROTEIN"/>
    <property type="match status" value="1"/>
</dbReference>
<evidence type="ECO:0000256" key="3">
    <source>
        <dbReference type="ARBA" id="ARBA00022989"/>
    </source>
</evidence>
<dbReference type="RefSeq" id="WP_068221017.1">
    <property type="nucleotide sequence ID" value="NZ_LRPC01000023.1"/>
</dbReference>
<feature type="transmembrane region" description="Helical" evidence="7">
    <location>
        <begin position="147"/>
        <end position="167"/>
    </location>
</feature>
<gene>
    <name evidence="9" type="ORF">AWW68_10295</name>
</gene>
<dbReference type="AlphaFoldDB" id="A0A150X8Y7"/>
<keyword evidence="10" id="KW-1185">Reference proteome</keyword>
<protein>
    <submittedName>
        <fullName evidence="9">Deoxyribonuclease HsdR</fullName>
    </submittedName>
</protein>
<evidence type="ECO:0000259" key="8">
    <source>
        <dbReference type="SMART" id="SM00752"/>
    </source>
</evidence>
<comment type="subcellular location">
    <subcellularLocation>
        <location evidence="1">Endomembrane system</location>
        <topology evidence="1">Multi-pass membrane protein</topology>
    </subcellularLocation>
</comment>
<feature type="transmembrane region" description="Helical" evidence="7">
    <location>
        <begin position="20"/>
        <end position="38"/>
    </location>
</feature>
<feature type="transmembrane region" description="Helical" evidence="7">
    <location>
        <begin position="204"/>
        <end position="225"/>
    </location>
</feature>
<dbReference type="OrthoDB" id="341137at2"/>
<dbReference type="GO" id="GO:0012505">
    <property type="term" value="C:endomembrane system"/>
    <property type="evidence" value="ECO:0007669"/>
    <property type="project" value="UniProtKB-SubCell"/>
</dbReference>
<keyword evidence="4 7" id="KW-0472">Membrane</keyword>
<dbReference type="SMART" id="SM00752">
    <property type="entry name" value="HTTM"/>
    <property type="match status" value="1"/>
</dbReference>
<keyword evidence="6" id="KW-0456">Lyase</keyword>
<accession>A0A150X8Y7</accession>
<dbReference type="InterPro" id="IPR053935">
    <property type="entry name" value="VKGC_lumenal_dom"/>
</dbReference>
<feature type="transmembrane region" description="Helical" evidence="7">
    <location>
        <begin position="114"/>
        <end position="135"/>
    </location>
</feature>
<evidence type="ECO:0000256" key="7">
    <source>
        <dbReference type="SAM" id="Phobius"/>
    </source>
</evidence>
<evidence type="ECO:0000313" key="9">
    <source>
        <dbReference type="EMBL" id="KYG75188.1"/>
    </source>
</evidence>
<organism evidence="9 10">
    <name type="scientific">Roseivirga spongicola</name>
    <dbReference type="NCBI Taxonomy" id="333140"/>
    <lineage>
        <taxon>Bacteria</taxon>
        <taxon>Pseudomonadati</taxon>
        <taxon>Bacteroidota</taxon>
        <taxon>Cytophagia</taxon>
        <taxon>Cytophagales</taxon>
        <taxon>Roseivirgaceae</taxon>
        <taxon>Roseivirga</taxon>
    </lineage>
</organism>
<reference evidence="9 10" key="1">
    <citation type="submission" date="2016-01" db="EMBL/GenBank/DDBJ databases">
        <title>Genome sequencing of Roseivirga spongicola UST030701-084.</title>
        <authorList>
            <person name="Selvaratnam C."/>
            <person name="Thevarajoo S."/>
            <person name="Goh K.M."/>
            <person name="Ee R."/>
            <person name="Chan K.-G."/>
            <person name="Chong C.S."/>
        </authorList>
    </citation>
    <scope>NUCLEOTIDE SEQUENCE [LARGE SCALE GENOMIC DNA]</scope>
    <source>
        <strain evidence="9 10">UST030701-084</strain>
    </source>
</reference>
<proteinExistence type="predicted"/>
<dbReference type="STRING" id="333140.AWW68_10295"/>